<keyword evidence="10 13" id="KW-0811">Translocation</keyword>
<reference evidence="16" key="1">
    <citation type="submission" date="2022-11" db="UniProtKB">
        <authorList>
            <consortium name="WormBaseParasite"/>
        </authorList>
    </citation>
    <scope>IDENTIFICATION</scope>
</reference>
<keyword evidence="4 13" id="KW-0813">Transport</keyword>
<feature type="transmembrane region" description="Helical" evidence="13">
    <location>
        <begin position="204"/>
        <end position="224"/>
    </location>
</feature>
<evidence type="ECO:0000256" key="1">
    <source>
        <dbReference type="ARBA" id="ARBA00002959"/>
    </source>
</evidence>
<evidence type="ECO:0000256" key="6">
    <source>
        <dbReference type="ARBA" id="ARBA00022792"/>
    </source>
</evidence>
<evidence type="ECO:0000256" key="7">
    <source>
        <dbReference type="ARBA" id="ARBA00022927"/>
    </source>
</evidence>
<evidence type="ECO:0000256" key="5">
    <source>
        <dbReference type="ARBA" id="ARBA00022692"/>
    </source>
</evidence>
<evidence type="ECO:0000256" key="9">
    <source>
        <dbReference type="ARBA" id="ARBA00022989"/>
    </source>
</evidence>
<keyword evidence="8 13" id="KW-0809">Transit peptide</keyword>
<dbReference type="Gene3D" id="3.40.50.1000">
    <property type="entry name" value="HAD superfamily/HAD-like"/>
    <property type="match status" value="1"/>
</dbReference>
<dbReference type="WBParaSite" id="ACRNAN_scaffold1555.g17981.t1">
    <property type="protein sequence ID" value="ACRNAN_scaffold1555.g17981.t1"/>
    <property type="gene ID" value="ACRNAN_scaffold1555.g17981"/>
</dbReference>
<comment type="subcellular location">
    <subcellularLocation>
        <location evidence="2 13">Mitochondrion inner membrane</location>
        <topology evidence="2 13">Single-pass membrane protein</topology>
    </subcellularLocation>
</comment>
<keyword evidence="6" id="KW-0999">Mitochondrion inner membrane</keyword>
<evidence type="ECO:0000256" key="8">
    <source>
        <dbReference type="ARBA" id="ARBA00022946"/>
    </source>
</evidence>
<evidence type="ECO:0000256" key="3">
    <source>
        <dbReference type="ARBA" id="ARBA00006344"/>
    </source>
</evidence>
<evidence type="ECO:0000313" key="15">
    <source>
        <dbReference type="Proteomes" id="UP000887540"/>
    </source>
</evidence>
<dbReference type="FunFam" id="3.40.50.1000:FF:000019">
    <property type="entry name" value="Mitochondrial import inner membrane translocase subunit TIM50"/>
    <property type="match status" value="1"/>
</dbReference>
<dbReference type="CDD" id="cd07521">
    <property type="entry name" value="HAD_FCP1-like"/>
    <property type="match status" value="1"/>
</dbReference>
<keyword evidence="12 13" id="KW-0472">Membrane</keyword>
<evidence type="ECO:0000313" key="16">
    <source>
        <dbReference type="WBParaSite" id="ACRNAN_scaffold1555.g17981.t1"/>
    </source>
</evidence>
<comment type="caution">
    <text evidence="13">Lacks conserved residue(s) required for the propagation of feature annotation.</text>
</comment>
<evidence type="ECO:0000256" key="11">
    <source>
        <dbReference type="ARBA" id="ARBA00023128"/>
    </source>
</evidence>
<dbReference type="InterPro" id="IPR004274">
    <property type="entry name" value="FCP1_dom"/>
</dbReference>
<keyword evidence="9 13" id="KW-1133">Transmembrane helix</keyword>
<keyword evidence="7 13" id="KW-0653">Protein transport</keyword>
<dbReference type="SUPFAM" id="SSF56784">
    <property type="entry name" value="HAD-like"/>
    <property type="match status" value="1"/>
</dbReference>
<protein>
    <recommendedName>
        <fullName evidence="13">Mitochondrial import inner membrane translocase subunit TIM50</fullName>
    </recommendedName>
</protein>
<dbReference type="SMART" id="SM00577">
    <property type="entry name" value="CPDc"/>
    <property type="match status" value="1"/>
</dbReference>
<evidence type="ECO:0000256" key="10">
    <source>
        <dbReference type="ARBA" id="ARBA00023010"/>
    </source>
</evidence>
<dbReference type="GO" id="GO:0015031">
    <property type="term" value="P:protein transport"/>
    <property type="evidence" value="ECO:0007669"/>
    <property type="project" value="UniProtKB-KW"/>
</dbReference>
<dbReference type="Pfam" id="PF03031">
    <property type="entry name" value="NIF"/>
    <property type="match status" value="1"/>
</dbReference>
<dbReference type="GO" id="GO:0005744">
    <property type="term" value="C:TIM23 mitochondrial import inner membrane translocase complex"/>
    <property type="evidence" value="ECO:0007669"/>
    <property type="project" value="UniProtKB-UniRule"/>
</dbReference>
<keyword evidence="11 13" id="KW-0496">Mitochondrion</keyword>
<dbReference type="PANTHER" id="PTHR12210">
    <property type="entry name" value="DULLARD PROTEIN PHOSPHATASE"/>
    <property type="match status" value="1"/>
</dbReference>
<dbReference type="Proteomes" id="UP000887540">
    <property type="component" value="Unplaced"/>
</dbReference>
<evidence type="ECO:0000259" key="14">
    <source>
        <dbReference type="PROSITE" id="PS50969"/>
    </source>
</evidence>
<keyword evidence="15" id="KW-1185">Reference proteome</keyword>
<accession>A0A914CWE5</accession>
<comment type="similarity">
    <text evidence="3 13">Belongs to the TIM50 family.</text>
</comment>
<organism evidence="15 16">
    <name type="scientific">Acrobeloides nanus</name>
    <dbReference type="NCBI Taxonomy" id="290746"/>
    <lineage>
        <taxon>Eukaryota</taxon>
        <taxon>Metazoa</taxon>
        <taxon>Ecdysozoa</taxon>
        <taxon>Nematoda</taxon>
        <taxon>Chromadorea</taxon>
        <taxon>Rhabditida</taxon>
        <taxon>Tylenchina</taxon>
        <taxon>Cephalobomorpha</taxon>
        <taxon>Cephaloboidea</taxon>
        <taxon>Cephalobidae</taxon>
        <taxon>Acrobeloides</taxon>
    </lineage>
</organism>
<evidence type="ECO:0000256" key="12">
    <source>
        <dbReference type="ARBA" id="ARBA00023136"/>
    </source>
</evidence>
<feature type="domain" description="FCP1 homology" evidence="14">
    <location>
        <begin position="308"/>
        <end position="450"/>
    </location>
</feature>
<evidence type="ECO:0000256" key="2">
    <source>
        <dbReference type="ARBA" id="ARBA00004434"/>
    </source>
</evidence>
<dbReference type="AlphaFoldDB" id="A0A914CWE5"/>
<evidence type="ECO:0000256" key="4">
    <source>
        <dbReference type="ARBA" id="ARBA00022448"/>
    </source>
</evidence>
<dbReference type="PROSITE" id="PS50969">
    <property type="entry name" value="FCP1"/>
    <property type="match status" value="1"/>
</dbReference>
<comment type="function">
    <text evidence="1 13">Essential component of the TIM23 complex, a complex that mediates the translocation of transit peptide-containing proteins across the mitochondrial inner membrane.</text>
</comment>
<dbReference type="InterPro" id="IPR023214">
    <property type="entry name" value="HAD_sf"/>
</dbReference>
<evidence type="ECO:0000256" key="13">
    <source>
        <dbReference type="RuleBase" id="RU365079"/>
    </source>
</evidence>
<dbReference type="InterPro" id="IPR050365">
    <property type="entry name" value="TIM50"/>
</dbReference>
<feature type="transmembrane region" description="Helical" evidence="13">
    <location>
        <begin position="244"/>
        <end position="263"/>
    </location>
</feature>
<proteinExistence type="inferred from homology"/>
<sequence>MKKWLQMLVTKFVGIGHRLYLAPSRVLISKETGTDLRGRYYSSIKDEWTTVCGSPKRSPFGNERRISKSEHGVKSIITSEIATVPVTPTITQNVSLHTTKEEPPKVKEKSKIVTEEPIIRRVVEEEPKPVESQVASEAVPVKPNEYLPSNNSFVKACKKGLRVIPLVPYRKIFIYDYLDRASFNLLSNEEKEKHIKDLKQERNVFLGITYVVVVLFIGGIYILYLEKEKHIKDLKQERNVFLGITYVVVVLFIGGIYILYLAMPSKEESENRLKSWVLNIWPTITSFYTKIVEPSRDILLPPHLPAPYHQPKYTLVIELKDVLVQNKYDWRHGYRYLKRPGLDHFLDVVGYPNFEVVIYSNESPTQDTMLFPGLDPNQRIMYRMYRDCTKWDGKRHLKVLEKLNRDLSKVIFIDTEPTATEPANQLLIPKWDGNMNDTTLTDLGLLLATIHVSDVDDVRPTIEYYNKQDVDPITAFHAKAIELAEQEKARKASQPQRQTWASKFGFSGFRKNLG</sequence>
<keyword evidence="5 13" id="KW-0812">Transmembrane</keyword>
<dbReference type="InterPro" id="IPR036412">
    <property type="entry name" value="HAD-like_sf"/>
</dbReference>
<name>A0A914CWE5_9BILA</name>
<comment type="subunit">
    <text evidence="13">Component of the TIM23 complex.</text>
</comment>